<dbReference type="InterPro" id="IPR011006">
    <property type="entry name" value="CheY-like_superfamily"/>
</dbReference>
<keyword evidence="2" id="KW-0963">Cytoplasm</keyword>
<dbReference type="KEGG" id="yef:FORC2_0693"/>
<dbReference type="FunFam" id="1.10.10.10:FF:000099">
    <property type="entry name" value="Two-component system response regulator TorR"/>
    <property type="match status" value="1"/>
</dbReference>
<dbReference type="RefSeq" id="WP_026017794.1">
    <property type="nucleotide sequence ID" value="NZ_CFLA01000009.1"/>
</dbReference>
<dbReference type="PANTHER" id="PTHR48111:SF47">
    <property type="entry name" value="TRANSCRIPTIONAL REGULATORY PROTEIN RSTA"/>
    <property type="match status" value="1"/>
</dbReference>
<dbReference type="EMBL" id="CPZF01000002">
    <property type="protein sequence ID" value="CNF31321.1"/>
    <property type="molecule type" value="Genomic_DNA"/>
</dbReference>
<evidence type="ECO:0000256" key="7">
    <source>
        <dbReference type="ARBA" id="ARBA00023163"/>
    </source>
</evidence>
<protein>
    <submittedName>
        <fullName evidence="12">DNA-binding transcriptional regulator RstA</fullName>
    </submittedName>
</protein>
<keyword evidence="5" id="KW-0805">Transcription regulation</keyword>
<dbReference type="Pfam" id="PF00486">
    <property type="entry name" value="Trans_reg_C"/>
    <property type="match status" value="1"/>
</dbReference>
<dbReference type="Gene3D" id="1.10.10.10">
    <property type="entry name" value="Winged helix-like DNA-binding domain superfamily/Winged helix DNA-binding domain"/>
    <property type="match status" value="1"/>
</dbReference>
<dbReference type="Gene3D" id="3.40.50.2300">
    <property type="match status" value="1"/>
</dbReference>
<dbReference type="GO" id="GO:0000156">
    <property type="term" value="F:phosphorelay response regulator activity"/>
    <property type="evidence" value="ECO:0007669"/>
    <property type="project" value="TreeGrafter"/>
</dbReference>
<gene>
    <name evidence="12" type="primary">rstA_1</name>
    <name evidence="12" type="ORF">ERS137939_01211</name>
</gene>
<proteinExistence type="predicted"/>
<dbReference type="Gene3D" id="6.10.250.690">
    <property type="match status" value="1"/>
</dbReference>
<dbReference type="Pfam" id="PF00072">
    <property type="entry name" value="Response_reg"/>
    <property type="match status" value="1"/>
</dbReference>
<evidence type="ECO:0000256" key="9">
    <source>
        <dbReference type="PROSITE-ProRule" id="PRU01091"/>
    </source>
</evidence>
<dbReference type="SUPFAM" id="SSF46894">
    <property type="entry name" value="C-terminal effector domain of the bipartite response regulators"/>
    <property type="match status" value="1"/>
</dbReference>
<evidence type="ECO:0000256" key="1">
    <source>
        <dbReference type="ARBA" id="ARBA00004496"/>
    </source>
</evidence>
<evidence type="ECO:0000259" key="11">
    <source>
        <dbReference type="PROSITE" id="PS51755"/>
    </source>
</evidence>
<dbReference type="InterPro" id="IPR016032">
    <property type="entry name" value="Sig_transdc_resp-reg_C-effctor"/>
</dbReference>
<feature type="modified residue" description="4-aspartylphosphate" evidence="8">
    <location>
        <position position="55"/>
    </location>
</feature>
<evidence type="ECO:0000313" key="12">
    <source>
        <dbReference type="EMBL" id="CNF31321.1"/>
    </source>
</evidence>
<dbReference type="InterPro" id="IPR036388">
    <property type="entry name" value="WH-like_DNA-bd_sf"/>
</dbReference>
<dbReference type="PANTHER" id="PTHR48111">
    <property type="entry name" value="REGULATOR OF RPOS"/>
    <property type="match status" value="1"/>
</dbReference>
<keyword evidence="7" id="KW-0804">Transcription</keyword>
<dbReference type="InterPro" id="IPR039420">
    <property type="entry name" value="WalR-like"/>
</dbReference>
<keyword evidence="6 9" id="KW-0238">DNA-binding</keyword>
<evidence type="ECO:0000256" key="3">
    <source>
        <dbReference type="ARBA" id="ARBA00022553"/>
    </source>
</evidence>
<dbReference type="GO" id="GO:0000976">
    <property type="term" value="F:transcription cis-regulatory region binding"/>
    <property type="evidence" value="ECO:0007669"/>
    <property type="project" value="TreeGrafter"/>
</dbReference>
<dbReference type="InterPro" id="IPR001867">
    <property type="entry name" value="OmpR/PhoB-type_DNA-bd"/>
</dbReference>
<feature type="domain" description="Response regulatory" evidence="10">
    <location>
        <begin position="6"/>
        <end position="119"/>
    </location>
</feature>
<dbReference type="SMART" id="SM00448">
    <property type="entry name" value="REC"/>
    <property type="match status" value="1"/>
</dbReference>
<dbReference type="InterPro" id="IPR001789">
    <property type="entry name" value="Sig_transdc_resp-reg_receiver"/>
</dbReference>
<evidence type="ECO:0000256" key="5">
    <source>
        <dbReference type="ARBA" id="ARBA00023015"/>
    </source>
</evidence>
<keyword evidence="3 8" id="KW-0597">Phosphoprotein</keyword>
<dbReference type="SUPFAM" id="SSF52172">
    <property type="entry name" value="CheY-like"/>
    <property type="match status" value="1"/>
</dbReference>
<feature type="DNA-binding region" description="OmpR/PhoB-type" evidence="9">
    <location>
        <begin position="139"/>
        <end position="238"/>
    </location>
</feature>
<dbReference type="GO" id="GO:0032993">
    <property type="term" value="C:protein-DNA complex"/>
    <property type="evidence" value="ECO:0007669"/>
    <property type="project" value="TreeGrafter"/>
</dbReference>
<comment type="subcellular location">
    <subcellularLocation>
        <location evidence="1">Cytoplasm</location>
    </subcellularLocation>
</comment>
<dbReference type="SMART" id="SM00862">
    <property type="entry name" value="Trans_reg_C"/>
    <property type="match status" value="1"/>
</dbReference>
<dbReference type="GO" id="GO:0006355">
    <property type="term" value="P:regulation of DNA-templated transcription"/>
    <property type="evidence" value="ECO:0007669"/>
    <property type="project" value="InterPro"/>
</dbReference>
<sequence>MSKVTKILLVEDDHRLATLIAEFLAKQLFEVKVISRGDTVADYVRNNTIDLILLDIMLPGMNGLDVCKVIREFYHGPIIMITALGESLDEILGLELGADDYVIKPIEPRVLLARVRAQLRRFTQPLNSLQNATIHTEESTNLIFGQLTIAPASRTVTLYEQDIPMTTAEFDVLLLLAKDAGKVLSRDELLLGLKGIDFDGVDRTIDIHISRLRRKLDDDLDIPNRIKTLRSKGYLFNSHGWD</sequence>
<dbReference type="AlphaFoldDB" id="A0A9P1UZA0"/>
<dbReference type="Proteomes" id="UP000041356">
    <property type="component" value="Unassembled WGS sequence"/>
</dbReference>
<dbReference type="PROSITE" id="PS51755">
    <property type="entry name" value="OMPR_PHOB"/>
    <property type="match status" value="1"/>
</dbReference>
<feature type="domain" description="OmpR/PhoB-type" evidence="11">
    <location>
        <begin position="139"/>
        <end position="238"/>
    </location>
</feature>
<evidence type="ECO:0000256" key="4">
    <source>
        <dbReference type="ARBA" id="ARBA00023012"/>
    </source>
</evidence>
<keyword evidence="4" id="KW-0902">Two-component regulatory system</keyword>
<organism evidence="12 13">
    <name type="scientific">Yersinia enterocolitica</name>
    <dbReference type="NCBI Taxonomy" id="630"/>
    <lineage>
        <taxon>Bacteria</taxon>
        <taxon>Pseudomonadati</taxon>
        <taxon>Pseudomonadota</taxon>
        <taxon>Gammaproteobacteria</taxon>
        <taxon>Enterobacterales</taxon>
        <taxon>Yersiniaceae</taxon>
        <taxon>Yersinia</taxon>
    </lineage>
</organism>
<evidence type="ECO:0000313" key="13">
    <source>
        <dbReference type="Proteomes" id="UP000041356"/>
    </source>
</evidence>
<dbReference type="PROSITE" id="PS50110">
    <property type="entry name" value="RESPONSE_REGULATORY"/>
    <property type="match status" value="1"/>
</dbReference>
<evidence type="ECO:0000256" key="6">
    <source>
        <dbReference type="ARBA" id="ARBA00023125"/>
    </source>
</evidence>
<dbReference type="GO" id="GO:0005829">
    <property type="term" value="C:cytosol"/>
    <property type="evidence" value="ECO:0007669"/>
    <property type="project" value="TreeGrafter"/>
</dbReference>
<name>A0A9P1UZA0_YEREN</name>
<reference evidence="12 13" key="1">
    <citation type="submission" date="2015-03" db="EMBL/GenBank/DDBJ databases">
        <authorList>
            <consortium name="Pathogen Informatics"/>
            <person name="Murphy D."/>
        </authorList>
    </citation>
    <scope>NUCLEOTIDE SEQUENCE [LARGE SCALE GENOMIC DNA]</scope>
    <source>
        <strain evidence="12 13">IP27818</strain>
    </source>
</reference>
<evidence type="ECO:0000256" key="2">
    <source>
        <dbReference type="ARBA" id="ARBA00022490"/>
    </source>
</evidence>
<dbReference type="CDD" id="cd00383">
    <property type="entry name" value="trans_reg_C"/>
    <property type="match status" value="1"/>
</dbReference>
<accession>A0A9P1UZA0</accession>
<evidence type="ECO:0000259" key="10">
    <source>
        <dbReference type="PROSITE" id="PS50110"/>
    </source>
</evidence>
<comment type="caution">
    <text evidence="12">The sequence shown here is derived from an EMBL/GenBank/DDBJ whole genome shotgun (WGS) entry which is preliminary data.</text>
</comment>
<evidence type="ECO:0000256" key="8">
    <source>
        <dbReference type="PROSITE-ProRule" id="PRU00169"/>
    </source>
</evidence>